<proteinExistence type="predicted"/>
<dbReference type="Proteomes" id="UP000015105">
    <property type="component" value="Chromosome 1D"/>
</dbReference>
<organism evidence="2 3">
    <name type="scientific">Aegilops tauschii subsp. strangulata</name>
    <name type="common">Goatgrass</name>
    <dbReference type="NCBI Taxonomy" id="200361"/>
    <lineage>
        <taxon>Eukaryota</taxon>
        <taxon>Viridiplantae</taxon>
        <taxon>Streptophyta</taxon>
        <taxon>Embryophyta</taxon>
        <taxon>Tracheophyta</taxon>
        <taxon>Spermatophyta</taxon>
        <taxon>Magnoliopsida</taxon>
        <taxon>Liliopsida</taxon>
        <taxon>Poales</taxon>
        <taxon>Poaceae</taxon>
        <taxon>BOP clade</taxon>
        <taxon>Pooideae</taxon>
        <taxon>Triticodae</taxon>
        <taxon>Triticeae</taxon>
        <taxon>Triticinae</taxon>
        <taxon>Aegilops</taxon>
    </lineage>
</organism>
<evidence type="ECO:0000313" key="3">
    <source>
        <dbReference type="Proteomes" id="UP000015105"/>
    </source>
</evidence>
<protein>
    <submittedName>
        <fullName evidence="2">Uncharacterized protein</fullName>
    </submittedName>
</protein>
<dbReference type="Gramene" id="AET1Gv20669700.1">
    <property type="protein sequence ID" value="AET1Gv20669700.1"/>
    <property type="gene ID" value="AET1Gv20669700"/>
</dbReference>
<feature type="compositionally biased region" description="Basic residues" evidence="1">
    <location>
        <begin position="107"/>
        <end position="123"/>
    </location>
</feature>
<name>A0A452Z8B9_AEGTS</name>
<keyword evidence="3" id="KW-1185">Reference proteome</keyword>
<reference evidence="2" key="4">
    <citation type="submission" date="2019-03" db="UniProtKB">
        <authorList>
            <consortium name="EnsemblPlants"/>
        </authorList>
    </citation>
    <scope>IDENTIFICATION</scope>
</reference>
<evidence type="ECO:0000313" key="2">
    <source>
        <dbReference type="EnsemblPlants" id="AET1Gv20669700.1"/>
    </source>
</evidence>
<reference evidence="3" key="1">
    <citation type="journal article" date="2014" name="Science">
        <title>Ancient hybridizations among the ancestral genomes of bread wheat.</title>
        <authorList>
            <consortium name="International Wheat Genome Sequencing Consortium,"/>
            <person name="Marcussen T."/>
            <person name="Sandve S.R."/>
            <person name="Heier L."/>
            <person name="Spannagl M."/>
            <person name="Pfeifer M."/>
            <person name="Jakobsen K.S."/>
            <person name="Wulff B.B."/>
            <person name="Steuernagel B."/>
            <person name="Mayer K.F."/>
            <person name="Olsen O.A."/>
        </authorList>
    </citation>
    <scope>NUCLEOTIDE SEQUENCE [LARGE SCALE GENOMIC DNA]</scope>
    <source>
        <strain evidence="3">cv. AL8/78</strain>
    </source>
</reference>
<accession>A0A452Z8B9</accession>
<feature type="compositionally biased region" description="Polar residues" evidence="1">
    <location>
        <begin position="1"/>
        <end position="11"/>
    </location>
</feature>
<feature type="region of interest" description="Disordered" evidence="1">
    <location>
        <begin position="1"/>
        <end position="20"/>
    </location>
</feature>
<reference evidence="2" key="5">
    <citation type="journal article" date="2021" name="G3 (Bethesda)">
        <title>Aegilops tauschii genome assembly Aet v5.0 features greater sequence contiguity and improved annotation.</title>
        <authorList>
            <person name="Wang L."/>
            <person name="Zhu T."/>
            <person name="Rodriguez J.C."/>
            <person name="Deal K.R."/>
            <person name="Dubcovsky J."/>
            <person name="McGuire P.E."/>
            <person name="Lux T."/>
            <person name="Spannagl M."/>
            <person name="Mayer K.F.X."/>
            <person name="Baldrich P."/>
            <person name="Meyers B.C."/>
            <person name="Huo N."/>
            <person name="Gu Y.Q."/>
            <person name="Zhou H."/>
            <person name="Devos K.M."/>
            <person name="Bennetzen J.L."/>
            <person name="Unver T."/>
            <person name="Budak H."/>
            <person name="Gulick P.J."/>
            <person name="Galiba G."/>
            <person name="Kalapos B."/>
            <person name="Nelson D.R."/>
            <person name="Li P."/>
            <person name="You F.M."/>
            <person name="Luo M.C."/>
            <person name="Dvorak J."/>
        </authorList>
    </citation>
    <scope>NUCLEOTIDE SEQUENCE [LARGE SCALE GENOMIC DNA]</scope>
    <source>
        <strain evidence="2">cv. AL8/78</strain>
    </source>
</reference>
<sequence>PHTHAQLQSNLAPARGSLIGGTNFRLPQAVLDGPEEVRARRLAEHLAQLRDEPDADAGGQPRAEVLHPPQLRRQGQAPLQHPRHHHRQHSGRRPRQQHQPLAVAALRAHRHLLRPGAVRRARRQQAAAASRREPPLHAGPSVRQREAGGQQ</sequence>
<dbReference type="EnsemblPlants" id="AET1Gv20669700.1">
    <property type="protein sequence ID" value="AET1Gv20669700.1"/>
    <property type="gene ID" value="AET1Gv20669700"/>
</dbReference>
<feature type="compositionally biased region" description="Basic residues" evidence="1">
    <location>
        <begin position="81"/>
        <end position="96"/>
    </location>
</feature>
<dbReference type="AlphaFoldDB" id="A0A452Z8B9"/>
<feature type="compositionally biased region" description="Low complexity" evidence="1">
    <location>
        <begin position="97"/>
        <end position="106"/>
    </location>
</feature>
<feature type="region of interest" description="Disordered" evidence="1">
    <location>
        <begin position="47"/>
        <end position="151"/>
    </location>
</feature>
<reference evidence="2" key="3">
    <citation type="journal article" date="2017" name="Nature">
        <title>Genome sequence of the progenitor of the wheat D genome Aegilops tauschii.</title>
        <authorList>
            <person name="Luo M.C."/>
            <person name="Gu Y.Q."/>
            <person name="Puiu D."/>
            <person name="Wang H."/>
            <person name="Twardziok S.O."/>
            <person name="Deal K.R."/>
            <person name="Huo N."/>
            <person name="Zhu T."/>
            <person name="Wang L."/>
            <person name="Wang Y."/>
            <person name="McGuire P.E."/>
            <person name="Liu S."/>
            <person name="Long H."/>
            <person name="Ramasamy R.K."/>
            <person name="Rodriguez J.C."/>
            <person name="Van S.L."/>
            <person name="Yuan L."/>
            <person name="Wang Z."/>
            <person name="Xia Z."/>
            <person name="Xiao L."/>
            <person name="Anderson O.D."/>
            <person name="Ouyang S."/>
            <person name="Liang Y."/>
            <person name="Zimin A.V."/>
            <person name="Pertea G."/>
            <person name="Qi P."/>
            <person name="Bennetzen J.L."/>
            <person name="Dai X."/>
            <person name="Dawson M.W."/>
            <person name="Muller H.G."/>
            <person name="Kugler K."/>
            <person name="Rivarola-Duarte L."/>
            <person name="Spannagl M."/>
            <person name="Mayer K.F.X."/>
            <person name="Lu F.H."/>
            <person name="Bevan M.W."/>
            <person name="Leroy P."/>
            <person name="Li P."/>
            <person name="You F.M."/>
            <person name="Sun Q."/>
            <person name="Liu Z."/>
            <person name="Lyons E."/>
            <person name="Wicker T."/>
            <person name="Salzberg S.L."/>
            <person name="Devos K.M."/>
            <person name="Dvorak J."/>
        </authorList>
    </citation>
    <scope>NUCLEOTIDE SEQUENCE [LARGE SCALE GENOMIC DNA]</scope>
    <source>
        <strain evidence="2">cv. AL8/78</strain>
    </source>
</reference>
<reference evidence="3" key="2">
    <citation type="journal article" date="2017" name="Nat. Plants">
        <title>The Aegilops tauschii genome reveals multiple impacts of transposons.</title>
        <authorList>
            <person name="Zhao G."/>
            <person name="Zou C."/>
            <person name="Li K."/>
            <person name="Wang K."/>
            <person name="Li T."/>
            <person name="Gao L."/>
            <person name="Zhang X."/>
            <person name="Wang H."/>
            <person name="Yang Z."/>
            <person name="Liu X."/>
            <person name="Jiang W."/>
            <person name="Mao L."/>
            <person name="Kong X."/>
            <person name="Jiao Y."/>
            <person name="Jia J."/>
        </authorList>
    </citation>
    <scope>NUCLEOTIDE SEQUENCE [LARGE SCALE GENOMIC DNA]</scope>
    <source>
        <strain evidence="3">cv. AL8/78</strain>
    </source>
</reference>
<evidence type="ECO:0000256" key="1">
    <source>
        <dbReference type="SAM" id="MobiDB-lite"/>
    </source>
</evidence>